<dbReference type="EMBL" id="CAQQ02198203">
    <property type="status" value="NOT_ANNOTATED_CDS"/>
    <property type="molecule type" value="Genomic_DNA"/>
</dbReference>
<sequence length="65" mass="7499">MDNIAAAKKIYNASILEGLFRVLGLSIELLAKFEIQISICIFTFLEKKKNMLVVEIESWNHWISN</sequence>
<dbReference type="Proteomes" id="UP000015102">
    <property type="component" value="Unassembled WGS sequence"/>
</dbReference>
<keyword evidence="2" id="KW-1185">Reference proteome</keyword>
<reference evidence="1" key="2">
    <citation type="submission" date="2015-06" db="UniProtKB">
        <authorList>
            <consortium name="EnsemblMetazoa"/>
        </authorList>
    </citation>
    <scope>IDENTIFICATION</scope>
</reference>
<dbReference type="EMBL" id="CAQQ02198204">
    <property type="status" value="NOT_ANNOTATED_CDS"/>
    <property type="molecule type" value="Genomic_DNA"/>
</dbReference>
<accession>T1GEB4</accession>
<name>T1GEB4_MEGSC</name>
<organism evidence="1 2">
    <name type="scientific">Megaselia scalaris</name>
    <name type="common">Humpbacked fly</name>
    <name type="synonym">Phora scalaris</name>
    <dbReference type="NCBI Taxonomy" id="36166"/>
    <lineage>
        <taxon>Eukaryota</taxon>
        <taxon>Metazoa</taxon>
        <taxon>Ecdysozoa</taxon>
        <taxon>Arthropoda</taxon>
        <taxon>Hexapoda</taxon>
        <taxon>Insecta</taxon>
        <taxon>Pterygota</taxon>
        <taxon>Neoptera</taxon>
        <taxon>Endopterygota</taxon>
        <taxon>Diptera</taxon>
        <taxon>Brachycera</taxon>
        <taxon>Muscomorpha</taxon>
        <taxon>Platypezoidea</taxon>
        <taxon>Phoridae</taxon>
        <taxon>Megaseliini</taxon>
        <taxon>Megaselia</taxon>
    </lineage>
</organism>
<evidence type="ECO:0000313" key="2">
    <source>
        <dbReference type="Proteomes" id="UP000015102"/>
    </source>
</evidence>
<dbReference type="EnsemblMetazoa" id="MESCA001673-RA">
    <property type="protein sequence ID" value="MESCA001673-PA"/>
    <property type="gene ID" value="MESCA001673"/>
</dbReference>
<evidence type="ECO:0000313" key="1">
    <source>
        <dbReference type="EnsemblMetazoa" id="MESCA001673-PA"/>
    </source>
</evidence>
<dbReference type="HOGENOM" id="CLU_2852285_0_0_1"/>
<dbReference type="AlphaFoldDB" id="T1GEB4"/>
<proteinExistence type="predicted"/>
<reference evidence="2" key="1">
    <citation type="submission" date="2013-02" db="EMBL/GenBank/DDBJ databases">
        <authorList>
            <person name="Hughes D."/>
        </authorList>
    </citation>
    <scope>NUCLEOTIDE SEQUENCE</scope>
    <source>
        <strain>Durham</strain>
        <strain evidence="2">NC isolate 2 -- Noor lab</strain>
    </source>
</reference>
<protein>
    <submittedName>
        <fullName evidence="1">Uncharacterized protein</fullName>
    </submittedName>
</protein>